<sequence>MNLKIPFLSLLVSVYPLSFVYAQISVNPGPAETHHYAIEMAGIRVGTMTAIRQLQAGNRTTYTLISDVNVSLLVYTVKIYYKVISQFEGKKLTLSTVEAHTNRGNYASRTEWKGDHYDISADQYKYKRQATESQNIDFSVSSLYFYEPTGRSRVYAEYFGDYFAFTQKAPGTYRAMLNDREDEYLYQNGRLVKVIKHNSIKNFVVRLLD</sequence>
<evidence type="ECO:0008006" key="3">
    <source>
        <dbReference type="Google" id="ProtNLM"/>
    </source>
</evidence>
<dbReference type="Pfam" id="PF19630">
    <property type="entry name" value="DUF6134"/>
    <property type="match status" value="1"/>
</dbReference>
<dbReference type="EMBL" id="CP045997">
    <property type="protein sequence ID" value="QHV95181.1"/>
    <property type="molecule type" value="Genomic_DNA"/>
</dbReference>
<evidence type="ECO:0000313" key="1">
    <source>
        <dbReference type="EMBL" id="QHV95181.1"/>
    </source>
</evidence>
<protein>
    <recommendedName>
        <fullName evidence="3">DUF3108 domain-containing protein</fullName>
    </recommendedName>
</protein>
<dbReference type="RefSeq" id="WP_162385592.1">
    <property type="nucleotide sequence ID" value="NZ_CP045997.1"/>
</dbReference>
<dbReference type="KEGG" id="senf:GJR95_09230"/>
<name>A0A6P1VPK0_9BACT</name>
<dbReference type="AlphaFoldDB" id="A0A6P1VPK0"/>
<dbReference type="Proteomes" id="UP000464577">
    <property type="component" value="Chromosome"/>
</dbReference>
<keyword evidence="2" id="KW-1185">Reference proteome</keyword>
<organism evidence="1 2">
    <name type="scientific">Spirosoma endbachense</name>
    <dbReference type="NCBI Taxonomy" id="2666025"/>
    <lineage>
        <taxon>Bacteria</taxon>
        <taxon>Pseudomonadati</taxon>
        <taxon>Bacteroidota</taxon>
        <taxon>Cytophagia</taxon>
        <taxon>Cytophagales</taxon>
        <taxon>Cytophagaceae</taxon>
        <taxon>Spirosoma</taxon>
    </lineage>
</organism>
<accession>A0A6P1VPK0</accession>
<dbReference type="InterPro" id="IPR045767">
    <property type="entry name" value="DUF6134"/>
</dbReference>
<gene>
    <name evidence="1" type="ORF">GJR95_09230</name>
</gene>
<proteinExistence type="predicted"/>
<reference evidence="1 2" key="1">
    <citation type="submission" date="2019-11" db="EMBL/GenBank/DDBJ databases">
        <title>Spirosoma endbachense sp. nov., isolated from a natural salt meadow.</title>
        <authorList>
            <person name="Rojas J."/>
            <person name="Ambika Manirajan B."/>
            <person name="Ratering S."/>
            <person name="Suarez C."/>
            <person name="Geissler-Plaum R."/>
            <person name="Schnell S."/>
        </authorList>
    </citation>
    <scope>NUCLEOTIDE SEQUENCE [LARGE SCALE GENOMIC DNA]</scope>
    <source>
        <strain evidence="1 2">I-24</strain>
    </source>
</reference>
<evidence type="ECO:0000313" key="2">
    <source>
        <dbReference type="Proteomes" id="UP000464577"/>
    </source>
</evidence>